<evidence type="ECO:0000256" key="1">
    <source>
        <dbReference type="SAM" id="MobiDB-lite"/>
    </source>
</evidence>
<sequence length="101" mass="11891">MIHFTLNSTWIGYHHKMDAIGPHKKDILDYFSSRLNAVAILMYGVKQSRSRIFFIGSSKESIVNYRLPTKRRIPVRMPHDSTRKKNIRHKPESTVDRSHRS</sequence>
<name>A0A8X6N2Z4_NEPPI</name>
<dbReference type="OrthoDB" id="6433554at2759"/>
<feature type="compositionally biased region" description="Basic and acidic residues" evidence="1">
    <location>
        <begin position="77"/>
        <end position="101"/>
    </location>
</feature>
<keyword evidence="3" id="KW-1185">Reference proteome</keyword>
<dbReference type="EMBL" id="BMAW01053373">
    <property type="protein sequence ID" value="GFS90757.1"/>
    <property type="molecule type" value="Genomic_DNA"/>
</dbReference>
<organism evidence="2 3">
    <name type="scientific">Nephila pilipes</name>
    <name type="common">Giant wood spider</name>
    <name type="synonym">Nephila maculata</name>
    <dbReference type="NCBI Taxonomy" id="299642"/>
    <lineage>
        <taxon>Eukaryota</taxon>
        <taxon>Metazoa</taxon>
        <taxon>Ecdysozoa</taxon>
        <taxon>Arthropoda</taxon>
        <taxon>Chelicerata</taxon>
        <taxon>Arachnida</taxon>
        <taxon>Araneae</taxon>
        <taxon>Araneomorphae</taxon>
        <taxon>Entelegynae</taxon>
        <taxon>Araneoidea</taxon>
        <taxon>Nephilidae</taxon>
        <taxon>Nephila</taxon>
    </lineage>
</organism>
<gene>
    <name evidence="2" type="primary">AVEN_31235_1</name>
    <name evidence="2" type="ORF">NPIL_450251</name>
</gene>
<dbReference type="AlphaFoldDB" id="A0A8X6N2Z4"/>
<evidence type="ECO:0000313" key="3">
    <source>
        <dbReference type="Proteomes" id="UP000887013"/>
    </source>
</evidence>
<comment type="caution">
    <text evidence="2">The sequence shown here is derived from an EMBL/GenBank/DDBJ whole genome shotgun (WGS) entry which is preliminary data.</text>
</comment>
<protein>
    <submittedName>
        <fullName evidence="2">Uncharacterized protein</fullName>
    </submittedName>
</protein>
<dbReference type="Proteomes" id="UP000887013">
    <property type="component" value="Unassembled WGS sequence"/>
</dbReference>
<reference evidence="2" key="1">
    <citation type="submission" date="2020-08" db="EMBL/GenBank/DDBJ databases">
        <title>Multicomponent nature underlies the extraordinary mechanical properties of spider dragline silk.</title>
        <authorList>
            <person name="Kono N."/>
            <person name="Nakamura H."/>
            <person name="Mori M."/>
            <person name="Yoshida Y."/>
            <person name="Ohtoshi R."/>
            <person name="Malay A.D."/>
            <person name="Moran D.A.P."/>
            <person name="Tomita M."/>
            <person name="Numata K."/>
            <person name="Arakawa K."/>
        </authorList>
    </citation>
    <scope>NUCLEOTIDE SEQUENCE</scope>
</reference>
<accession>A0A8X6N2Z4</accession>
<evidence type="ECO:0000313" key="2">
    <source>
        <dbReference type="EMBL" id="GFS90757.1"/>
    </source>
</evidence>
<proteinExistence type="predicted"/>
<feature type="region of interest" description="Disordered" evidence="1">
    <location>
        <begin position="73"/>
        <end position="101"/>
    </location>
</feature>